<evidence type="ECO:0000313" key="4">
    <source>
        <dbReference type="Proteomes" id="UP001319104"/>
    </source>
</evidence>
<name>A0AAP2G3Z7_9BACT</name>
<dbReference type="AlphaFoldDB" id="A0AAP2G3Z7"/>
<dbReference type="RefSeq" id="WP_213944865.1">
    <property type="nucleotide sequence ID" value="NZ_JAHCMY010000003.1"/>
</dbReference>
<dbReference type="Pfam" id="PF09603">
    <property type="entry name" value="Fib_succ_major"/>
    <property type="match status" value="1"/>
</dbReference>
<proteinExistence type="predicted"/>
<reference evidence="3 4" key="1">
    <citation type="submission" date="2021-05" db="EMBL/GenBank/DDBJ databases">
        <authorList>
            <person name="Zhang Z.D."/>
            <person name="Osman G."/>
        </authorList>
    </citation>
    <scope>NUCLEOTIDE SEQUENCE [LARGE SCALE GENOMIC DNA]</scope>
    <source>
        <strain evidence="3 4">KCTC 32217</strain>
    </source>
</reference>
<accession>A0AAP2G3Z7</accession>
<comment type="caution">
    <text evidence="3">The sequence shown here is derived from an EMBL/GenBank/DDBJ whole genome shotgun (WGS) entry which is preliminary data.</text>
</comment>
<protein>
    <submittedName>
        <fullName evidence="3">Fibrobacter succinogenes major paralogous domain-containing protein</fullName>
    </submittedName>
</protein>
<dbReference type="PROSITE" id="PS51257">
    <property type="entry name" value="PROKAR_LIPOPROTEIN"/>
    <property type="match status" value="1"/>
</dbReference>
<gene>
    <name evidence="3" type="ORF">KI659_08225</name>
</gene>
<feature type="domain" description="Fibrobacter succinogenes major paralogous" evidence="2">
    <location>
        <begin position="249"/>
        <end position="467"/>
    </location>
</feature>
<dbReference type="Proteomes" id="UP001319104">
    <property type="component" value="Unassembled WGS sequence"/>
</dbReference>
<dbReference type="InterPro" id="IPR011871">
    <property type="entry name" value="Fib_succ_major"/>
</dbReference>
<evidence type="ECO:0000313" key="3">
    <source>
        <dbReference type="EMBL" id="MBS9524000.1"/>
    </source>
</evidence>
<feature type="region of interest" description="Disordered" evidence="1">
    <location>
        <begin position="351"/>
        <end position="372"/>
    </location>
</feature>
<keyword evidence="4" id="KW-1185">Reference proteome</keyword>
<evidence type="ECO:0000256" key="1">
    <source>
        <dbReference type="SAM" id="MobiDB-lite"/>
    </source>
</evidence>
<dbReference type="EMBL" id="JAHCMY010000003">
    <property type="protein sequence ID" value="MBS9524000.1"/>
    <property type="molecule type" value="Genomic_DNA"/>
</dbReference>
<organism evidence="3 4">
    <name type="scientific">Litoribacter ruber</name>
    <dbReference type="NCBI Taxonomy" id="702568"/>
    <lineage>
        <taxon>Bacteria</taxon>
        <taxon>Pseudomonadati</taxon>
        <taxon>Bacteroidota</taxon>
        <taxon>Cytophagia</taxon>
        <taxon>Cytophagales</taxon>
        <taxon>Cyclobacteriaceae</taxon>
        <taxon>Litoribacter</taxon>
    </lineage>
</organism>
<sequence length="471" mass="53985">MKRFLTFIAFFSLIACQSYEEQTADGQASFLIGYMPQFGNVEINARQLRISAWEHQMAASMEVHIQSTADGSSHVLNFTLSNSNLPQTILLPYGTYTYEVTLDGREMEQYLPFRSEGTFELQGPQAQISMQAESSYGLITVLNDQVDGVSSEGQEFYLTDDEEFYYLYVAGGSAVSLTVNPKDGQDPINRELTVGTSEHYHFFINPSGEPNSSLVDLVMGEFSYTEEEIALDNLTNVVYDADGNRYRTVQVGNQVWMAENLRTSSYCNGDPIRREANPENWDDVEEGLWTYYDDNEAYGPIYGKLYNGYAATDERNICPCDWRVPTKEDFEELAQLLDQDYTGPDRMKDTGFEHWKSPNTGATNETGMTMRGGGMLLRQTPQRDREENRWHYPFPLRVGYNWLHLVGSWWTQTEGEFRFWWYASQPEPPGYRFNTLYVMDLRFNSVGYVNPGVHDGYKTEGMSIRCINENP</sequence>
<dbReference type="NCBIfam" id="TIGR02145">
    <property type="entry name" value="Fib_succ_major"/>
    <property type="match status" value="1"/>
</dbReference>
<evidence type="ECO:0000259" key="2">
    <source>
        <dbReference type="Pfam" id="PF09603"/>
    </source>
</evidence>